<name>A0A6J2YHC1_SITOR</name>
<protein>
    <submittedName>
        <fullName evidence="4">Uncharacterized protein LOC115887500 isoform X4</fullName>
    </submittedName>
</protein>
<evidence type="ECO:0000313" key="3">
    <source>
        <dbReference type="Proteomes" id="UP000504635"/>
    </source>
</evidence>
<dbReference type="SMART" id="SM00595">
    <property type="entry name" value="MADF"/>
    <property type="match status" value="1"/>
</dbReference>
<organism evidence="3 4">
    <name type="scientific">Sitophilus oryzae</name>
    <name type="common">Rice weevil</name>
    <name type="synonym">Curculio oryzae</name>
    <dbReference type="NCBI Taxonomy" id="7048"/>
    <lineage>
        <taxon>Eukaryota</taxon>
        <taxon>Metazoa</taxon>
        <taxon>Ecdysozoa</taxon>
        <taxon>Arthropoda</taxon>
        <taxon>Hexapoda</taxon>
        <taxon>Insecta</taxon>
        <taxon>Pterygota</taxon>
        <taxon>Neoptera</taxon>
        <taxon>Endopterygota</taxon>
        <taxon>Coleoptera</taxon>
        <taxon>Polyphaga</taxon>
        <taxon>Cucujiformia</taxon>
        <taxon>Curculionidae</taxon>
        <taxon>Dryophthorinae</taxon>
        <taxon>Sitophilus</taxon>
    </lineage>
</organism>
<gene>
    <name evidence="4" type="primary">LOC115887500</name>
</gene>
<dbReference type="PANTHER" id="PTHR12243">
    <property type="entry name" value="MADF DOMAIN TRANSCRIPTION FACTOR"/>
    <property type="match status" value="1"/>
</dbReference>
<reference evidence="4" key="1">
    <citation type="submission" date="2025-08" db="UniProtKB">
        <authorList>
            <consortium name="RefSeq"/>
        </authorList>
    </citation>
    <scope>IDENTIFICATION</scope>
    <source>
        <tissue evidence="4">Gonads</tissue>
    </source>
</reference>
<dbReference type="AlphaFoldDB" id="A0A6J2YHC1"/>
<dbReference type="GO" id="GO:0005667">
    <property type="term" value="C:transcription regulator complex"/>
    <property type="evidence" value="ECO:0007669"/>
    <property type="project" value="TreeGrafter"/>
</dbReference>
<proteinExistence type="predicted"/>
<dbReference type="InterPro" id="IPR039353">
    <property type="entry name" value="TF_Adf1"/>
</dbReference>
<dbReference type="Proteomes" id="UP000504635">
    <property type="component" value="Unplaced"/>
</dbReference>
<feature type="compositionally biased region" description="Polar residues" evidence="1">
    <location>
        <begin position="130"/>
        <end position="146"/>
    </location>
</feature>
<feature type="region of interest" description="Disordered" evidence="1">
    <location>
        <begin position="105"/>
        <end position="149"/>
    </location>
</feature>
<dbReference type="PANTHER" id="PTHR12243:SF60">
    <property type="entry name" value="SI:CH211-15D5.12-RELATED"/>
    <property type="match status" value="1"/>
</dbReference>
<accession>A0A6J2YHC1</accession>
<keyword evidence="3" id="KW-1185">Reference proteome</keyword>
<dbReference type="InterPro" id="IPR006578">
    <property type="entry name" value="MADF-dom"/>
</dbReference>
<evidence type="ECO:0000256" key="1">
    <source>
        <dbReference type="SAM" id="MobiDB-lite"/>
    </source>
</evidence>
<feature type="domain" description="MADF" evidence="2">
    <location>
        <begin position="6"/>
        <end position="95"/>
    </location>
</feature>
<evidence type="ECO:0000259" key="2">
    <source>
        <dbReference type="PROSITE" id="PS51029"/>
    </source>
</evidence>
<dbReference type="RefSeq" id="XP_030762822.1">
    <property type="nucleotide sequence ID" value="XM_030906962.1"/>
</dbReference>
<dbReference type="OrthoDB" id="6603924at2759"/>
<dbReference type="PROSITE" id="PS51029">
    <property type="entry name" value="MADF"/>
    <property type="match status" value="1"/>
</dbReference>
<dbReference type="Pfam" id="PF10545">
    <property type="entry name" value="MADF_DNA_bdg"/>
    <property type="match status" value="1"/>
</dbReference>
<sequence length="221" mass="25910">MGFHETLIAQVQSYRALYDEKDKNYNNHQRKEEIWQIISQEIGETSEFCRHTWTRMRYNYRKARRIRTIEMRRGVKKSKPIRFEKALTFLNPHLKRELKPSDVPIPRVAVEPNPNLDSMKSGLRFEKSSVRSSSLNRTRENVQQPPVQDHLRFNHGQQISQQSSVDPLDMFFSSMAATVKTFPAPLQLNTKQMIFQVATDAEATLINPVPSEVISDQRYKF</sequence>
<dbReference type="GeneID" id="115887500"/>
<dbReference type="GO" id="GO:0006357">
    <property type="term" value="P:regulation of transcription by RNA polymerase II"/>
    <property type="evidence" value="ECO:0007669"/>
    <property type="project" value="TreeGrafter"/>
</dbReference>
<evidence type="ECO:0000313" key="4">
    <source>
        <dbReference type="RefSeq" id="XP_030762822.1"/>
    </source>
</evidence>
<dbReference type="GO" id="GO:0005634">
    <property type="term" value="C:nucleus"/>
    <property type="evidence" value="ECO:0007669"/>
    <property type="project" value="TreeGrafter"/>
</dbReference>